<evidence type="ECO:0000313" key="14">
    <source>
        <dbReference type="Proteomes" id="UP000695022"/>
    </source>
</evidence>
<dbReference type="SMART" id="SM01381">
    <property type="entry name" value="7TM_GPCR_Srsx"/>
    <property type="match status" value="1"/>
</dbReference>
<dbReference type="PANTHER" id="PTHR24248:SF174">
    <property type="entry name" value="TYRAMINE_OCTOPAMINE RECEPTOR"/>
    <property type="match status" value="1"/>
</dbReference>
<dbReference type="SUPFAM" id="SSF81321">
    <property type="entry name" value="Family A G protein-coupled receptor-like"/>
    <property type="match status" value="1"/>
</dbReference>
<feature type="transmembrane region" description="Helical" evidence="12">
    <location>
        <begin position="210"/>
        <end position="234"/>
    </location>
</feature>
<evidence type="ECO:0000256" key="10">
    <source>
        <dbReference type="RuleBase" id="RU000688"/>
    </source>
</evidence>
<evidence type="ECO:0000256" key="2">
    <source>
        <dbReference type="ARBA" id="ARBA00022475"/>
    </source>
</evidence>
<evidence type="ECO:0000256" key="12">
    <source>
        <dbReference type="SAM" id="Phobius"/>
    </source>
</evidence>
<evidence type="ECO:0000256" key="3">
    <source>
        <dbReference type="ARBA" id="ARBA00022692"/>
    </source>
</evidence>
<feature type="transmembrane region" description="Helical" evidence="12">
    <location>
        <begin position="33"/>
        <end position="60"/>
    </location>
</feature>
<feature type="transmembrane region" description="Helical" evidence="12">
    <location>
        <begin position="152"/>
        <end position="172"/>
    </location>
</feature>
<keyword evidence="14" id="KW-1185">Reference proteome</keyword>
<proteinExistence type="inferred from homology"/>
<keyword evidence="7 10" id="KW-0675">Receptor</keyword>
<protein>
    <submittedName>
        <fullName evidence="15">Probable G-protein coupled receptor No9</fullName>
    </submittedName>
</protein>
<dbReference type="PROSITE" id="PS50262">
    <property type="entry name" value="G_PROTEIN_RECEP_F1_2"/>
    <property type="match status" value="1"/>
</dbReference>
<keyword evidence="5 10" id="KW-0297">G-protein coupled receptor</keyword>
<dbReference type="InterPro" id="IPR017452">
    <property type="entry name" value="GPCR_Rhodpsn_7TM"/>
</dbReference>
<evidence type="ECO:0000256" key="6">
    <source>
        <dbReference type="ARBA" id="ARBA00023136"/>
    </source>
</evidence>
<keyword evidence="9 10" id="KW-0807">Transducer</keyword>
<sequence length="518" mass="56475">MSAAVALPAPPPPDAAAAASAPCVDVLSRPASWHIVASFAALVLIAAVIVCGNALVVTAVVVTKKLRTTTNLFICSLAVADLLVGIAVLPYSLTLEVLDEWLFDEVWCSLWLAIDVLLCTASILHLCAISLDRYIAIAYPMHYPRLMVPARGKALIVVVWVVAFLVCIPPLLGWNEVGAPLRRALEDGAAGNASASDACTLISDRGYRVYSALGSFFIPMFVMAFFYWRIYVLATRSSRAMKRGFKEVTGRAGGGLRIHRGGGTVRLAAAAQAAMLTSRSISREDSLVTEPPSPVLQCGRKSGILQFRSSDPADKRAARRQLSEQLQRSKSDVDSVPSSGSINSLENGTGCSRQPQNGGGFGEEAIDGDTSGTHRLHMILKLRRDFKKFTREMKAAKTLGIIVGAFIVCWLPFFTIYFVEAFCSDCIPSLVFSVCFWLGYCNSGINPFVYAMFSRDYRSTFNRILRCRLGRDLRTTVTLTSCQRLSRMESDKAADLYDSSLTWQSRPAEASCAKPNNY</sequence>
<keyword evidence="2" id="KW-1003">Cell membrane</keyword>
<dbReference type="Proteomes" id="UP000695022">
    <property type="component" value="Unplaced"/>
</dbReference>
<dbReference type="PANTHER" id="PTHR24248">
    <property type="entry name" value="ADRENERGIC RECEPTOR-RELATED G-PROTEIN COUPLED RECEPTOR"/>
    <property type="match status" value="1"/>
</dbReference>
<keyword evidence="8" id="KW-0325">Glycoprotein</keyword>
<accession>A0ABM1F9F0</accession>
<keyword evidence="3 10" id="KW-0812">Transmembrane</keyword>
<feature type="compositionally biased region" description="Polar residues" evidence="11">
    <location>
        <begin position="336"/>
        <end position="356"/>
    </location>
</feature>
<feature type="transmembrane region" description="Helical" evidence="12">
    <location>
        <begin position="72"/>
        <end position="91"/>
    </location>
</feature>
<feature type="domain" description="G-protein coupled receptors family 1 profile" evidence="13">
    <location>
        <begin position="52"/>
        <end position="450"/>
    </location>
</feature>
<evidence type="ECO:0000256" key="4">
    <source>
        <dbReference type="ARBA" id="ARBA00022989"/>
    </source>
</evidence>
<comment type="similarity">
    <text evidence="10">Belongs to the G-protein coupled receptor 1 family.</text>
</comment>
<evidence type="ECO:0000256" key="11">
    <source>
        <dbReference type="SAM" id="MobiDB-lite"/>
    </source>
</evidence>
<evidence type="ECO:0000256" key="5">
    <source>
        <dbReference type="ARBA" id="ARBA00023040"/>
    </source>
</evidence>
<feature type="transmembrane region" description="Helical" evidence="12">
    <location>
        <begin position="111"/>
        <end position="131"/>
    </location>
</feature>
<comment type="subcellular location">
    <subcellularLocation>
        <location evidence="1">Cell membrane</location>
        <topology evidence="1">Multi-pass membrane protein</topology>
    </subcellularLocation>
</comment>
<evidence type="ECO:0000256" key="8">
    <source>
        <dbReference type="ARBA" id="ARBA00023180"/>
    </source>
</evidence>
<name>A0ABM1F9F0_PRICU</name>
<reference evidence="15" key="1">
    <citation type="submission" date="2025-08" db="UniProtKB">
        <authorList>
            <consortium name="RefSeq"/>
        </authorList>
    </citation>
    <scope>IDENTIFICATION</scope>
</reference>
<dbReference type="Pfam" id="PF00001">
    <property type="entry name" value="7tm_1"/>
    <property type="match status" value="1"/>
</dbReference>
<dbReference type="PROSITE" id="PS00237">
    <property type="entry name" value="G_PROTEIN_RECEP_F1_1"/>
    <property type="match status" value="1"/>
</dbReference>
<organism evidence="14 15">
    <name type="scientific">Priapulus caudatus</name>
    <name type="common">Priapulid worm</name>
    <dbReference type="NCBI Taxonomy" id="37621"/>
    <lineage>
        <taxon>Eukaryota</taxon>
        <taxon>Metazoa</taxon>
        <taxon>Ecdysozoa</taxon>
        <taxon>Scalidophora</taxon>
        <taxon>Priapulida</taxon>
        <taxon>Priapulimorpha</taxon>
        <taxon>Priapulimorphida</taxon>
        <taxon>Priapulidae</taxon>
        <taxon>Priapulus</taxon>
    </lineage>
</organism>
<keyword evidence="4 12" id="KW-1133">Transmembrane helix</keyword>
<gene>
    <name evidence="15" type="primary">LOC106820964</name>
</gene>
<evidence type="ECO:0000256" key="1">
    <source>
        <dbReference type="ARBA" id="ARBA00004651"/>
    </source>
</evidence>
<evidence type="ECO:0000256" key="7">
    <source>
        <dbReference type="ARBA" id="ARBA00023170"/>
    </source>
</evidence>
<evidence type="ECO:0000313" key="15">
    <source>
        <dbReference type="RefSeq" id="XP_014681071.1"/>
    </source>
</evidence>
<feature type="region of interest" description="Disordered" evidence="11">
    <location>
        <begin position="309"/>
        <end position="369"/>
    </location>
</feature>
<feature type="transmembrane region" description="Helical" evidence="12">
    <location>
        <begin position="430"/>
        <end position="453"/>
    </location>
</feature>
<keyword evidence="6 12" id="KW-0472">Membrane</keyword>
<evidence type="ECO:0000259" key="13">
    <source>
        <dbReference type="PROSITE" id="PS50262"/>
    </source>
</evidence>
<dbReference type="GeneID" id="106820964"/>
<dbReference type="Gene3D" id="1.20.1070.10">
    <property type="entry name" value="Rhodopsin 7-helix transmembrane proteins"/>
    <property type="match status" value="2"/>
</dbReference>
<evidence type="ECO:0000256" key="9">
    <source>
        <dbReference type="ARBA" id="ARBA00023224"/>
    </source>
</evidence>
<dbReference type="RefSeq" id="XP_014681071.1">
    <property type="nucleotide sequence ID" value="XM_014825585.1"/>
</dbReference>
<dbReference type="PRINTS" id="PR00237">
    <property type="entry name" value="GPCRRHODOPSN"/>
</dbReference>
<dbReference type="InterPro" id="IPR000276">
    <property type="entry name" value="GPCR_Rhodpsn"/>
</dbReference>
<feature type="transmembrane region" description="Helical" evidence="12">
    <location>
        <begin position="398"/>
        <end position="418"/>
    </location>
</feature>